<comment type="caution">
    <text evidence="1">The sequence shown here is derived from an EMBL/GenBank/DDBJ whole genome shotgun (WGS) entry which is preliminary data.</text>
</comment>
<accession>A0ACC2U0Y4</accession>
<name>A0ACC2U0Y4_9FUNG</name>
<protein>
    <submittedName>
        <fullName evidence="1">Uncharacterized protein</fullName>
    </submittedName>
</protein>
<dbReference type="EMBL" id="QTSX02001535">
    <property type="protein sequence ID" value="KAJ9080650.1"/>
    <property type="molecule type" value="Genomic_DNA"/>
</dbReference>
<gene>
    <name evidence="1" type="ORF">DSO57_1022665</name>
</gene>
<evidence type="ECO:0000313" key="1">
    <source>
        <dbReference type="EMBL" id="KAJ9080650.1"/>
    </source>
</evidence>
<dbReference type="Proteomes" id="UP001165960">
    <property type="component" value="Unassembled WGS sequence"/>
</dbReference>
<evidence type="ECO:0000313" key="2">
    <source>
        <dbReference type="Proteomes" id="UP001165960"/>
    </source>
</evidence>
<reference evidence="1" key="1">
    <citation type="submission" date="2022-04" db="EMBL/GenBank/DDBJ databases">
        <title>Genome of the entomopathogenic fungus Entomophthora muscae.</title>
        <authorList>
            <person name="Elya C."/>
            <person name="Lovett B.R."/>
            <person name="Lee E."/>
            <person name="Macias A.M."/>
            <person name="Hajek A.E."/>
            <person name="De Bivort B.L."/>
            <person name="Kasson M.T."/>
            <person name="De Fine Licht H.H."/>
            <person name="Stajich J.E."/>
        </authorList>
    </citation>
    <scope>NUCLEOTIDE SEQUENCE</scope>
    <source>
        <strain evidence="1">Berkeley</strain>
    </source>
</reference>
<sequence>MIVIDYLPPKDIQLSKEQTRILENVFQNVRKPSKDMRLKLKMQLNLPISFVSSWFQARLMKHKRSLAKKKNNSTTPSSPRLLSFPTLQYSPIHLPACQTTDPSHYRLTTMKSNTTPHFCEDLRLPSLQIKPAIPKFKDIFF</sequence>
<proteinExistence type="predicted"/>
<organism evidence="1 2">
    <name type="scientific">Entomophthora muscae</name>
    <dbReference type="NCBI Taxonomy" id="34485"/>
    <lineage>
        <taxon>Eukaryota</taxon>
        <taxon>Fungi</taxon>
        <taxon>Fungi incertae sedis</taxon>
        <taxon>Zoopagomycota</taxon>
        <taxon>Entomophthoromycotina</taxon>
        <taxon>Entomophthoromycetes</taxon>
        <taxon>Entomophthorales</taxon>
        <taxon>Entomophthoraceae</taxon>
        <taxon>Entomophthora</taxon>
    </lineage>
</organism>
<keyword evidence="2" id="KW-1185">Reference proteome</keyword>